<accession>A0ABV2SB40</accession>
<organism evidence="1 2">
    <name type="scientific">Endozoicomonas lisbonensis</name>
    <dbReference type="NCBI Taxonomy" id="3120522"/>
    <lineage>
        <taxon>Bacteria</taxon>
        <taxon>Pseudomonadati</taxon>
        <taxon>Pseudomonadota</taxon>
        <taxon>Gammaproteobacteria</taxon>
        <taxon>Oceanospirillales</taxon>
        <taxon>Endozoicomonadaceae</taxon>
        <taxon>Endozoicomonas</taxon>
    </lineage>
</organism>
<gene>
    <name evidence="1" type="ORF">V5J35_000167</name>
</gene>
<evidence type="ECO:0000313" key="1">
    <source>
        <dbReference type="EMBL" id="MET4754975.1"/>
    </source>
</evidence>
<reference evidence="1 2" key="1">
    <citation type="submission" date="2024-06" db="EMBL/GenBank/DDBJ databases">
        <title>Genomic Encyclopedia of Type Strains, Phase V (KMG-V): Genome sequencing to study the core and pangenomes of soil and plant-associated prokaryotes.</title>
        <authorList>
            <person name="Whitman W."/>
        </authorList>
    </citation>
    <scope>NUCLEOTIDE SEQUENCE [LARGE SCALE GENOMIC DNA]</scope>
    <source>
        <strain evidence="1 2">NE40</strain>
    </source>
</reference>
<proteinExistence type="predicted"/>
<protein>
    <submittedName>
        <fullName evidence="1">Uncharacterized protein</fullName>
    </submittedName>
</protein>
<dbReference type="RefSeq" id="WP_354011569.1">
    <property type="nucleotide sequence ID" value="NZ_JBEWTA010000003.1"/>
</dbReference>
<dbReference type="EMBL" id="JBEWTB010000001">
    <property type="protein sequence ID" value="MET4754975.1"/>
    <property type="molecule type" value="Genomic_DNA"/>
</dbReference>
<evidence type="ECO:0000313" key="2">
    <source>
        <dbReference type="Proteomes" id="UP001549366"/>
    </source>
</evidence>
<keyword evidence="2" id="KW-1185">Reference proteome</keyword>
<comment type="caution">
    <text evidence="1">The sequence shown here is derived from an EMBL/GenBank/DDBJ whole genome shotgun (WGS) entry which is preliminary data.</text>
</comment>
<dbReference type="Proteomes" id="UP001549366">
    <property type="component" value="Unassembled WGS sequence"/>
</dbReference>
<sequence length="61" mass="6863">MDNIFDLDEAKHRILAGFTSEELAKLADLNHITKDDIDKVSLISPSKAIPVELTYSQKYLS</sequence>
<name>A0ABV2SB40_9GAMM</name>